<evidence type="ECO:0000313" key="1">
    <source>
        <dbReference type="EMBL" id="THU85788.1"/>
    </source>
</evidence>
<accession>A0A4S8LBU3</accession>
<evidence type="ECO:0000313" key="2">
    <source>
        <dbReference type="Proteomes" id="UP000297245"/>
    </source>
</evidence>
<keyword evidence="2" id="KW-1185">Reference proteome</keyword>
<dbReference type="EMBL" id="ML179529">
    <property type="protein sequence ID" value="THU85788.1"/>
    <property type="molecule type" value="Genomic_DNA"/>
</dbReference>
<sequence>MENYLELGGLGFTMRVTLERNFGFVLIAALSPQKGYGMLGFIRNNTVSMWSKEMHLTNLLQDRIDNRVVGHPVVMPRNVYLFIAPVTLNRCPESGSTGVRWLANQKNHYFWSFDPSGTTPLSRRICDILGFPKYRTSISPILHKSFDYQYAAARYLQEIQGFDPLTQDYARFHGLPLVEVFSPLEHFRRNVVDSAEEDQEVLDMWSDAEETLSNVSDSETVYADASSQLQTIPFPIPSTEQRLNWITPKFSGDLDLRNFEGDCSFNEESDESASQTSGLLPYFGSALTTGCKLSSWLRAYLIQGDVESWTGDRNQNNFCWRFTSSVSDTGEQEIYTYRRICLECLHMGRHQQRIEEWYWDSTRCIKCRESNWRNPYIQLRKRRASI</sequence>
<reference evidence="1 2" key="1">
    <citation type="journal article" date="2019" name="Nat. Ecol. Evol.">
        <title>Megaphylogeny resolves global patterns of mushroom evolution.</title>
        <authorList>
            <person name="Varga T."/>
            <person name="Krizsan K."/>
            <person name="Foldi C."/>
            <person name="Dima B."/>
            <person name="Sanchez-Garcia M."/>
            <person name="Sanchez-Ramirez S."/>
            <person name="Szollosi G.J."/>
            <person name="Szarkandi J.G."/>
            <person name="Papp V."/>
            <person name="Albert L."/>
            <person name="Andreopoulos W."/>
            <person name="Angelini C."/>
            <person name="Antonin V."/>
            <person name="Barry K.W."/>
            <person name="Bougher N.L."/>
            <person name="Buchanan P."/>
            <person name="Buyck B."/>
            <person name="Bense V."/>
            <person name="Catcheside P."/>
            <person name="Chovatia M."/>
            <person name="Cooper J."/>
            <person name="Damon W."/>
            <person name="Desjardin D."/>
            <person name="Finy P."/>
            <person name="Geml J."/>
            <person name="Haridas S."/>
            <person name="Hughes K."/>
            <person name="Justo A."/>
            <person name="Karasinski D."/>
            <person name="Kautmanova I."/>
            <person name="Kiss B."/>
            <person name="Kocsube S."/>
            <person name="Kotiranta H."/>
            <person name="LaButti K.M."/>
            <person name="Lechner B.E."/>
            <person name="Liimatainen K."/>
            <person name="Lipzen A."/>
            <person name="Lukacs Z."/>
            <person name="Mihaltcheva S."/>
            <person name="Morgado L.N."/>
            <person name="Niskanen T."/>
            <person name="Noordeloos M.E."/>
            <person name="Ohm R.A."/>
            <person name="Ortiz-Santana B."/>
            <person name="Ovrebo C."/>
            <person name="Racz N."/>
            <person name="Riley R."/>
            <person name="Savchenko A."/>
            <person name="Shiryaev A."/>
            <person name="Soop K."/>
            <person name="Spirin V."/>
            <person name="Szebenyi C."/>
            <person name="Tomsovsky M."/>
            <person name="Tulloss R.E."/>
            <person name="Uehling J."/>
            <person name="Grigoriev I.V."/>
            <person name="Vagvolgyi C."/>
            <person name="Papp T."/>
            <person name="Martin F.M."/>
            <person name="Miettinen O."/>
            <person name="Hibbett D.S."/>
            <person name="Nagy L.G."/>
        </authorList>
    </citation>
    <scope>NUCLEOTIDE SEQUENCE [LARGE SCALE GENOMIC DNA]</scope>
    <source>
        <strain evidence="1 2">CBS 962.96</strain>
    </source>
</reference>
<proteinExistence type="predicted"/>
<dbReference type="OrthoDB" id="3063557at2759"/>
<name>A0A4S8LBU3_DENBC</name>
<dbReference type="AlphaFoldDB" id="A0A4S8LBU3"/>
<organism evidence="1 2">
    <name type="scientific">Dendrothele bispora (strain CBS 962.96)</name>
    <dbReference type="NCBI Taxonomy" id="1314807"/>
    <lineage>
        <taxon>Eukaryota</taxon>
        <taxon>Fungi</taxon>
        <taxon>Dikarya</taxon>
        <taxon>Basidiomycota</taxon>
        <taxon>Agaricomycotina</taxon>
        <taxon>Agaricomycetes</taxon>
        <taxon>Agaricomycetidae</taxon>
        <taxon>Agaricales</taxon>
        <taxon>Agaricales incertae sedis</taxon>
        <taxon>Dendrothele</taxon>
    </lineage>
</organism>
<protein>
    <submittedName>
        <fullName evidence="1">Uncharacterized protein</fullName>
    </submittedName>
</protein>
<gene>
    <name evidence="1" type="ORF">K435DRAFT_868925</name>
</gene>
<dbReference type="Proteomes" id="UP000297245">
    <property type="component" value="Unassembled WGS sequence"/>
</dbReference>